<gene>
    <name evidence="1" type="ORF">BP5553_05017</name>
</gene>
<evidence type="ECO:0000313" key="1">
    <source>
        <dbReference type="EMBL" id="RDL37584.1"/>
    </source>
</evidence>
<keyword evidence="2" id="KW-1185">Reference proteome</keyword>
<dbReference type="Gene3D" id="3.30.460.40">
    <property type="match status" value="1"/>
</dbReference>
<dbReference type="InterPro" id="IPR014942">
    <property type="entry name" value="AbiEii"/>
</dbReference>
<dbReference type="EMBL" id="NPIC01000003">
    <property type="protein sequence ID" value="RDL37584.1"/>
    <property type="molecule type" value="Genomic_DNA"/>
</dbReference>
<name>A0A370TPY2_9HELO</name>
<accession>A0A370TPY2</accession>
<organism evidence="1 2">
    <name type="scientific">Venustampulla echinocandica</name>
    <dbReference type="NCBI Taxonomy" id="2656787"/>
    <lineage>
        <taxon>Eukaryota</taxon>
        <taxon>Fungi</taxon>
        <taxon>Dikarya</taxon>
        <taxon>Ascomycota</taxon>
        <taxon>Pezizomycotina</taxon>
        <taxon>Leotiomycetes</taxon>
        <taxon>Helotiales</taxon>
        <taxon>Pleuroascaceae</taxon>
        <taxon>Venustampulla</taxon>
    </lineage>
</organism>
<dbReference type="AlphaFoldDB" id="A0A370TPY2"/>
<dbReference type="Pfam" id="PF08843">
    <property type="entry name" value="AbiEii"/>
    <property type="match status" value="1"/>
</dbReference>
<dbReference type="Proteomes" id="UP000254866">
    <property type="component" value="Unassembled WGS sequence"/>
</dbReference>
<evidence type="ECO:0008006" key="3">
    <source>
        <dbReference type="Google" id="ProtNLM"/>
    </source>
</evidence>
<dbReference type="RefSeq" id="XP_031870240.1">
    <property type="nucleotide sequence ID" value="XM_032013640.1"/>
</dbReference>
<proteinExistence type="predicted"/>
<dbReference type="STRING" id="2656787.A0A370TPY2"/>
<protein>
    <recommendedName>
        <fullName evidence="3">Nucleotidyl transferase AbiEii/AbiGii toxin family protein</fullName>
    </recommendedName>
</protein>
<reference evidence="1 2" key="1">
    <citation type="journal article" date="2018" name="IMA Fungus">
        <title>IMA Genome-F 9: Draft genome sequence of Annulohypoxylon stygium, Aspergillus mulundensis, Berkeleyomyces basicola (syn. Thielaviopsis basicola), Ceratocystis smalleyi, two Cercospora beticola strains, Coleophoma cylindrospora, Fusarium fracticaudum, Phialophora cf. hyalina, and Morchella septimelata.</title>
        <authorList>
            <person name="Wingfield B.D."/>
            <person name="Bills G.F."/>
            <person name="Dong Y."/>
            <person name="Huang W."/>
            <person name="Nel W.J."/>
            <person name="Swalarsk-Parry B.S."/>
            <person name="Vaghefi N."/>
            <person name="Wilken P.M."/>
            <person name="An Z."/>
            <person name="de Beer Z.W."/>
            <person name="De Vos L."/>
            <person name="Chen L."/>
            <person name="Duong T.A."/>
            <person name="Gao Y."/>
            <person name="Hammerbacher A."/>
            <person name="Kikkert J.R."/>
            <person name="Li Y."/>
            <person name="Li H."/>
            <person name="Li K."/>
            <person name="Li Q."/>
            <person name="Liu X."/>
            <person name="Ma X."/>
            <person name="Naidoo K."/>
            <person name="Pethybridge S.J."/>
            <person name="Sun J."/>
            <person name="Steenkamp E.T."/>
            <person name="van der Nest M.A."/>
            <person name="van Wyk S."/>
            <person name="Wingfield M.J."/>
            <person name="Xiong C."/>
            <person name="Yue Q."/>
            <person name="Zhang X."/>
        </authorList>
    </citation>
    <scope>NUCLEOTIDE SEQUENCE [LARGE SCALE GENOMIC DNA]</scope>
    <source>
        <strain evidence="1 2">BP 5553</strain>
    </source>
</reference>
<evidence type="ECO:0000313" key="2">
    <source>
        <dbReference type="Proteomes" id="UP000254866"/>
    </source>
</evidence>
<dbReference type="InterPro" id="IPR043519">
    <property type="entry name" value="NT_sf"/>
</dbReference>
<dbReference type="OrthoDB" id="10066232at2759"/>
<dbReference type="GeneID" id="43597866"/>
<sequence length="250" mass="27331">MSLSSRQPPKQAAQPPPGTYTVAEGFSLAQKAATETTVAHLCSAADFLARVFEVNNVPFAFMGGYSLWLRGSNRHTNDIDLTVGCDMNHLINIIKSQQRILRPQGPVSGTIRLFVRTGGVIENQGLPDLFTEADVMLSGTLGAPDDPQTAFEIVTREAPIGERSWPVLNISTLMSSKLGAFFGRGQGSPHSKDYIDIMFLANKYREAVYAIRTQLNATHKQHVVNTYIQASKGTGNEKKVKAIKYIFGCV</sequence>
<comment type="caution">
    <text evidence="1">The sequence shown here is derived from an EMBL/GenBank/DDBJ whole genome shotgun (WGS) entry which is preliminary data.</text>
</comment>
<dbReference type="SUPFAM" id="SSF81301">
    <property type="entry name" value="Nucleotidyltransferase"/>
    <property type="match status" value="1"/>
</dbReference>